<dbReference type="EMBL" id="JBEDUW010000002">
    <property type="protein sequence ID" value="KAK9943262.1"/>
    <property type="molecule type" value="Genomic_DNA"/>
</dbReference>
<evidence type="ECO:0000313" key="6">
    <source>
        <dbReference type="Proteomes" id="UP001457282"/>
    </source>
</evidence>
<dbReference type="PANTHER" id="PTHR33463">
    <property type="entry name" value="NB-ARC DOMAIN-CONTAINING PROTEIN-RELATED"/>
    <property type="match status" value="1"/>
</dbReference>
<evidence type="ECO:0000256" key="1">
    <source>
        <dbReference type="ARBA" id="ARBA00022821"/>
    </source>
</evidence>
<sequence>MAVFWLSVLGKLAEFTVAPVVRQFGYLIHYKSNIEDLTQRVTSLTAQRDGVQILVERANRNSEIILPEVENWLGQIDGLLTEGNFTTISCPAPAPKIEYPFIQYFEDSAEAPAKMSHEGSGVSNPPTPPAPMDLSDRLEYRLPYTRDLLKALQDDKINMIGISGIIREIDTVTTKEFIKRMKHRNLFDEVVMAVVSQDPGLKGIQGEVADILKLKVENGSLVERAPRQLHSKRLLLILADVWQVPDLEAIGISHGDSNKRCKIILISQLQSVFSEMRTRTNLNCYYNLLLWQDLLSLNQEFQSSEM</sequence>
<dbReference type="SUPFAM" id="SSF52540">
    <property type="entry name" value="P-loop containing nucleoside triphosphate hydrolases"/>
    <property type="match status" value="1"/>
</dbReference>
<feature type="domain" description="NB-ARC" evidence="4">
    <location>
        <begin position="150"/>
        <end position="279"/>
    </location>
</feature>
<evidence type="ECO:0000259" key="4">
    <source>
        <dbReference type="Pfam" id="PF00931"/>
    </source>
</evidence>
<evidence type="ECO:0000256" key="3">
    <source>
        <dbReference type="SAM" id="SignalP"/>
    </source>
</evidence>
<dbReference type="Gene3D" id="3.40.50.300">
    <property type="entry name" value="P-loop containing nucleotide triphosphate hydrolases"/>
    <property type="match status" value="1"/>
</dbReference>
<reference evidence="5 6" key="1">
    <citation type="journal article" date="2023" name="G3 (Bethesda)">
        <title>A chromosome-length genome assembly and annotation of blackberry (Rubus argutus, cv. 'Hillquist').</title>
        <authorList>
            <person name="Bruna T."/>
            <person name="Aryal R."/>
            <person name="Dudchenko O."/>
            <person name="Sargent D.J."/>
            <person name="Mead D."/>
            <person name="Buti M."/>
            <person name="Cavallini A."/>
            <person name="Hytonen T."/>
            <person name="Andres J."/>
            <person name="Pham M."/>
            <person name="Weisz D."/>
            <person name="Mascagni F."/>
            <person name="Usai G."/>
            <person name="Natali L."/>
            <person name="Bassil N."/>
            <person name="Fernandez G.E."/>
            <person name="Lomsadze A."/>
            <person name="Armour M."/>
            <person name="Olukolu B."/>
            <person name="Poorten T."/>
            <person name="Britton C."/>
            <person name="Davik J."/>
            <person name="Ashrafi H."/>
            <person name="Aiden E.L."/>
            <person name="Borodovsky M."/>
            <person name="Worthington M."/>
        </authorList>
    </citation>
    <scope>NUCLEOTIDE SEQUENCE [LARGE SCALE GENOMIC DNA]</scope>
    <source>
        <strain evidence="5">PI 553951</strain>
    </source>
</reference>
<evidence type="ECO:0000256" key="2">
    <source>
        <dbReference type="SAM" id="MobiDB-lite"/>
    </source>
</evidence>
<dbReference type="InterPro" id="IPR002182">
    <property type="entry name" value="NB-ARC"/>
</dbReference>
<dbReference type="Proteomes" id="UP001457282">
    <property type="component" value="Unassembled WGS sequence"/>
</dbReference>
<dbReference type="Pfam" id="PF00931">
    <property type="entry name" value="NB-ARC"/>
    <property type="match status" value="1"/>
</dbReference>
<name>A0AAW1Y697_RUBAR</name>
<accession>A0AAW1Y697</accession>
<proteinExistence type="predicted"/>
<keyword evidence="6" id="KW-1185">Reference proteome</keyword>
<dbReference type="InterPro" id="IPR050905">
    <property type="entry name" value="Plant_NBS-LRR"/>
</dbReference>
<feature type="chain" id="PRO_5043318228" description="NB-ARC domain-containing protein" evidence="3">
    <location>
        <begin position="19"/>
        <end position="306"/>
    </location>
</feature>
<feature type="region of interest" description="Disordered" evidence="2">
    <location>
        <begin position="113"/>
        <end position="135"/>
    </location>
</feature>
<evidence type="ECO:0000313" key="5">
    <source>
        <dbReference type="EMBL" id="KAK9943262.1"/>
    </source>
</evidence>
<organism evidence="5 6">
    <name type="scientific">Rubus argutus</name>
    <name type="common">Southern blackberry</name>
    <dbReference type="NCBI Taxonomy" id="59490"/>
    <lineage>
        <taxon>Eukaryota</taxon>
        <taxon>Viridiplantae</taxon>
        <taxon>Streptophyta</taxon>
        <taxon>Embryophyta</taxon>
        <taxon>Tracheophyta</taxon>
        <taxon>Spermatophyta</taxon>
        <taxon>Magnoliopsida</taxon>
        <taxon>eudicotyledons</taxon>
        <taxon>Gunneridae</taxon>
        <taxon>Pentapetalae</taxon>
        <taxon>rosids</taxon>
        <taxon>fabids</taxon>
        <taxon>Rosales</taxon>
        <taxon>Rosaceae</taxon>
        <taxon>Rosoideae</taxon>
        <taxon>Rosoideae incertae sedis</taxon>
        <taxon>Rubus</taxon>
    </lineage>
</organism>
<protein>
    <recommendedName>
        <fullName evidence="4">NB-ARC domain-containing protein</fullName>
    </recommendedName>
</protein>
<keyword evidence="1" id="KW-0611">Plant defense</keyword>
<feature type="signal peptide" evidence="3">
    <location>
        <begin position="1"/>
        <end position="18"/>
    </location>
</feature>
<comment type="caution">
    <text evidence="5">The sequence shown here is derived from an EMBL/GenBank/DDBJ whole genome shotgun (WGS) entry which is preliminary data.</text>
</comment>
<keyword evidence="3" id="KW-0732">Signal</keyword>
<dbReference type="AlphaFoldDB" id="A0AAW1Y697"/>
<dbReference type="GO" id="GO:0043531">
    <property type="term" value="F:ADP binding"/>
    <property type="evidence" value="ECO:0007669"/>
    <property type="project" value="InterPro"/>
</dbReference>
<dbReference type="InterPro" id="IPR027417">
    <property type="entry name" value="P-loop_NTPase"/>
</dbReference>
<dbReference type="PANTHER" id="PTHR33463:SF198">
    <property type="entry name" value="RPP4C3"/>
    <property type="match status" value="1"/>
</dbReference>
<gene>
    <name evidence="5" type="ORF">M0R45_008876</name>
</gene>